<evidence type="ECO:0000259" key="7">
    <source>
        <dbReference type="PROSITE" id="PS50048"/>
    </source>
</evidence>
<feature type="compositionally biased region" description="Polar residues" evidence="6">
    <location>
        <begin position="148"/>
        <end position="157"/>
    </location>
</feature>
<dbReference type="PANTHER" id="PTHR31845:SF17">
    <property type="entry name" value="ZN(II)2CYS6 TRANSCRIPTION FACTOR (EUROFUNG)"/>
    <property type="match status" value="1"/>
</dbReference>
<dbReference type="EMBL" id="AP028212">
    <property type="protein sequence ID" value="BEI88122.1"/>
    <property type="molecule type" value="Genomic_DNA"/>
</dbReference>
<feature type="region of interest" description="Disordered" evidence="6">
    <location>
        <begin position="131"/>
        <end position="207"/>
    </location>
</feature>
<proteinExistence type="predicted"/>
<feature type="compositionally biased region" description="Acidic residues" evidence="6">
    <location>
        <begin position="185"/>
        <end position="195"/>
    </location>
</feature>
<dbReference type="PROSITE" id="PS50048">
    <property type="entry name" value="ZN2_CY6_FUNGAL_2"/>
    <property type="match status" value="1"/>
</dbReference>
<dbReference type="SMART" id="SM00066">
    <property type="entry name" value="GAL4"/>
    <property type="match status" value="1"/>
</dbReference>
<dbReference type="GO" id="GO:0000976">
    <property type="term" value="F:transcription cis-regulatory region binding"/>
    <property type="evidence" value="ECO:0007669"/>
    <property type="project" value="TreeGrafter"/>
</dbReference>
<evidence type="ECO:0000313" key="8">
    <source>
        <dbReference type="EMBL" id="BEI88122.1"/>
    </source>
</evidence>
<keyword evidence="9" id="KW-1185">Reference proteome</keyword>
<dbReference type="Gene3D" id="4.10.240.10">
    <property type="entry name" value="Zn(2)-C6 fungal-type DNA-binding domain"/>
    <property type="match status" value="1"/>
</dbReference>
<evidence type="ECO:0000313" key="9">
    <source>
        <dbReference type="Proteomes" id="UP001233271"/>
    </source>
</evidence>
<gene>
    <name evidence="8" type="ORF">CcaverHIS019_0108400</name>
</gene>
<feature type="region of interest" description="Disordered" evidence="6">
    <location>
        <begin position="61"/>
        <end position="113"/>
    </location>
</feature>
<evidence type="ECO:0000256" key="1">
    <source>
        <dbReference type="ARBA" id="ARBA00004123"/>
    </source>
</evidence>
<sequence length="700" mass="75633">MPAASSAALEPTSTPGPVQAPDAPRVKRACTLCRQAKQKCDGREPCTRCAADDLVCVYVPSMRGKTRKRKVNPQPPPPAPIARAPSPPSPGAASPKRPRRDDRARDGTLKPEYAMWHRSSALARYGPRNSAIWQDESPEPEVGISPVSALSGQSQRSGGPAEGLTTLPLPGEHNPLAVLAQADATAEEPGSDEPPPEDRGYYAPLPNTLKDEAPHIMSLINVHEAEQLFDLYHRHLHPHLPVLDLAHSGPSAVARRNNFLFNAICCVAARTFNVVLWERLREFAQYEMERLPKEKSIDVVQGHLVYSAWNLLRPDSFERDVTWLRVGLATRTAQDINLHRVAHLPQARAGLPGWMLRAIARTWLMAAVLDGTLSAQLGKAAALGDLEMYISILKEGGSADDALVAALAEWTLLLTRAMESIRADAEGRSAAAPRLVGVYRARFKAWRAEAEDAARKAGTQPVMLGTLALYDNYAQLVMQSFALERALERGAITLAAELAEYQHAAVRLIEGFGDDLSAPNLTRGCPDFVFTVVTYGAVSLLQVLEPRLAALEPAPDRDAILALARQAADMLARAAVTADHVPASQSMFLSRLIQVRSRPPRQAPQPVFDFGEMDFEAFGLSVAADDTMSMWPPLPNQNSRGTSPPLGNGDDAPTDLATWVAQSSLALPGPALGLGIGSFGGMLSHDFWQGVLTSPPPGMV</sequence>
<dbReference type="PROSITE" id="PS00463">
    <property type="entry name" value="ZN2_CY6_FUNGAL_1"/>
    <property type="match status" value="1"/>
</dbReference>
<feature type="region of interest" description="Disordered" evidence="6">
    <location>
        <begin position="632"/>
        <end position="654"/>
    </location>
</feature>
<feature type="domain" description="Zn(2)-C6 fungal-type" evidence="7">
    <location>
        <begin position="29"/>
        <end position="58"/>
    </location>
</feature>
<dbReference type="GeneID" id="85491993"/>
<evidence type="ECO:0000256" key="6">
    <source>
        <dbReference type="SAM" id="MobiDB-lite"/>
    </source>
</evidence>
<organism evidence="8 9">
    <name type="scientific">Cutaneotrichosporon cavernicola</name>
    <dbReference type="NCBI Taxonomy" id="279322"/>
    <lineage>
        <taxon>Eukaryota</taxon>
        <taxon>Fungi</taxon>
        <taxon>Dikarya</taxon>
        <taxon>Basidiomycota</taxon>
        <taxon>Agaricomycotina</taxon>
        <taxon>Tremellomycetes</taxon>
        <taxon>Trichosporonales</taxon>
        <taxon>Trichosporonaceae</taxon>
        <taxon>Cutaneotrichosporon</taxon>
    </lineage>
</organism>
<dbReference type="GO" id="GO:0005634">
    <property type="term" value="C:nucleus"/>
    <property type="evidence" value="ECO:0007669"/>
    <property type="project" value="UniProtKB-SubCell"/>
</dbReference>
<dbReference type="PANTHER" id="PTHR31845">
    <property type="entry name" value="FINGER DOMAIN PROTEIN, PUTATIVE-RELATED"/>
    <property type="match status" value="1"/>
</dbReference>
<dbReference type="Proteomes" id="UP001233271">
    <property type="component" value="Chromosome 1"/>
</dbReference>
<feature type="compositionally biased region" description="Pro residues" evidence="6">
    <location>
        <begin position="73"/>
        <end position="90"/>
    </location>
</feature>
<dbReference type="GO" id="GO:0008270">
    <property type="term" value="F:zinc ion binding"/>
    <property type="evidence" value="ECO:0007669"/>
    <property type="project" value="InterPro"/>
</dbReference>
<dbReference type="KEGG" id="ccac:CcaHIS019_0108400"/>
<accession>A0AA48I2D2</accession>
<dbReference type="InterPro" id="IPR001138">
    <property type="entry name" value="Zn2Cys6_DnaBD"/>
</dbReference>
<feature type="compositionally biased region" description="Basic and acidic residues" evidence="6">
    <location>
        <begin position="99"/>
        <end position="109"/>
    </location>
</feature>
<dbReference type="SUPFAM" id="SSF57701">
    <property type="entry name" value="Zn2/Cys6 DNA-binding domain"/>
    <property type="match status" value="1"/>
</dbReference>
<dbReference type="InterPro" id="IPR051089">
    <property type="entry name" value="prtT"/>
</dbReference>
<evidence type="ECO:0000256" key="5">
    <source>
        <dbReference type="ARBA" id="ARBA00023242"/>
    </source>
</evidence>
<keyword evidence="5" id="KW-0539">Nucleus</keyword>
<dbReference type="InterPro" id="IPR036864">
    <property type="entry name" value="Zn2-C6_fun-type_DNA-bd_sf"/>
</dbReference>
<keyword evidence="3" id="KW-0238">DNA-binding</keyword>
<reference evidence="8" key="1">
    <citation type="journal article" date="2023" name="BMC Genomics">
        <title>Chromosome-level genome assemblies of Cutaneotrichosporon spp. (Trichosporonales, Basidiomycota) reveal imbalanced evolution between nucleotide sequences and chromosome synteny.</title>
        <authorList>
            <person name="Kobayashi Y."/>
            <person name="Kayamori A."/>
            <person name="Aoki K."/>
            <person name="Shiwa Y."/>
            <person name="Matsutani M."/>
            <person name="Fujita N."/>
            <person name="Sugita T."/>
            <person name="Iwasaki W."/>
            <person name="Tanaka N."/>
            <person name="Takashima M."/>
        </authorList>
    </citation>
    <scope>NUCLEOTIDE SEQUENCE</scope>
    <source>
        <strain evidence="8">HIS019</strain>
    </source>
</reference>
<dbReference type="Pfam" id="PF00172">
    <property type="entry name" value="Zn_clus"/>
    <property type="match status" value="1"/>
</dbReference>
<feature type="region of interest" description="Disordered" evidence="6">
    <location>
        <begin position="1"/>
        <end position="24"/>
    </location>
</feature>
<dbReference type="GO" id="GO:0000981">
    <property type="term" value="F:DNA-binding transcription factor activity, RNA polymerase II-specific"/>
    <property type="evidence" value="ECO:0007669"/>
    <property type="project" value="InterPro"/>
</dbReference>
<evidence type="ECO:0000256" key="3">
    <source>
        <dbReference type="ARBA" id="ARBA00023125"/>
    </source>
</evidence>
<evidence type="ECO:0000256" key="4">
    <source>
        <dbReference type="ARBA" id="ARBA00023163"/>
    </source>
</evidence>
<name>A0AA48I2D2_9TREE</name>
<keyword evidence="2" id="KW-0805">Transcription regulation</keyword>
<evidence type="ECO:0000256" key="2">
    <source>
        <dbReference type="ARBA" id="ARBA00023015"/>
    </source>
</evidence>
<dbReference type="AlphaFoldDB" id="A0AA48I2D2"/>
<comment type="subcellular location">
    <subcellularLocation>
        <location evidence="1">Nucleus</location>
    </subcellularLocation>
</comment>
<keyword evidence="4" id="KW-0804">Transcription</keyword>
<dbReference type="CDD" id="cd12148">
    <property type="entry name" value="fungal_TF_MHR"/>
    <property type="match status" value="1"/>
</dbReference>
<dbReference type="RefSeq" id="XP_060453388.1">
    <property type="nucleotide sequence ID" value="XM_060604143.1"/>
</dbReference>
<protein>
    <recommendedName>
        <fullName evidence="7">Zn(2)-C6 fungal-type domain-containing protein</fullName>
    </recommendedName>
</protein>
<dbReference type="CDD" id="cd00067">
    <property type="entry name" value="GAL4"/>
    <property type="match status" value="1"/>
</dbReference>